<accession>A0A9P4Q7V9</accession>
<protein>
    <recommendedName>
        <fullName evidence="4">HAUS augmin-like complex subunit 3 N-terminal domain-containing protein</fullName>
    </recommendedName>
</protein>
<keyword evidence="1" id="KW-0175">Coiled coil</keyword>
<evidence type="ECO:0000313" key="2">
    <source>
        <dbReference type="EMBL" id="KAF2721419.1"/>
    </source>
</evidence>
<feature type="coiled-coil region" evidence="1">
    <location>
        <begin position="89"/>
        <end position="151"/>
    </location>
</feature>
<keyword evidence="3" id="KW-1185">Reference proteome</keyword>
<reference evidence="2" key="1">
    <citation type="journal article" date="2020" name="Stud. Mycol.">
        <title>101 Dothideomycetes genomes: a test case for predicting lifestyles and emergence of pathogens.</title>
        <authorList>
            <person name="Haridas S."/>
            <person name="Albert R."/>
            <person name="Binder M."/>
            <person name="Bloem J."/>
            <person name="Labutti K."/>
            <person name="Salamov A."/>
            <person name="Andreopoulos B."/>
            <person name="Baker S."/>
            <person name="Barry K."/>
            <person name="Bills G."/>
            <person name="Bluhm B."/>
            <person name="Cannon C."/>
            <person name="Castanera R."/>
            <person name="Culley D."/>
            <person name="Daum C."/>
            <person name="Ezra D."/>
            <person name="Gonzalez J."/>
            <person name="Henrissat B."/>
            <person name="Kuo A."/>
            <person name="Liang C."/>
            <person name="Lipzen A."/>
            <person name="Lutzoni F."/>
            <person name="Magnuson J."/>
            <person name="Mondo S."/>
            <person name="Nolan M."/>
            <person name="Ohm R."/>
            <person name="Pangilinan J."/>
            <person name="Park H.-J."/>
            <person name="Ramirez L."/>
            <person name="Alfaro M."/>
            <person name="Sun H."/>
            <person name="Tritt A."/>
            <person name="Yoshinaga Y."/>
            <person name="Zwiers L.-H."/>
            <person name="Turgeon B."/>
            <person name="Goodwin S."/>
            <person name="Spatafora J."/>
            <person name="Crous P."/>
            <person name="Grigoriev I."/>
        </authorList>
    </citation>
    <scope>NUCLEOTIDE SEQUENCE</scope>
    <source>
        <strain evidence="2">CBS 116435</strain>
    </source>
</reference>
<comment type="caution">
    <text evidence="2">The sequence shown here is derived from an EMBL/GenBank/DDBJ whole genome shotgun (WGS) entry which is preliminary data.</text>
</comment>
<dbReference type="OrthoDB" id="5314201at2759"/>
<dbReference type="Proteomes" id="UP000799441">
    <property type="component" value="Unassembled WGS sequence"/>
</dbReference>
<dbReference type="EMBL" id="MU003790">
    <property type="protein sequence ID" value="KAF2721419.1"/>
    <property type="molecule type" value="Genomic_DNA"/>
</dbReference>
<gene>
    <name evidence="2" type="ORF">K431DRAFT_70112</name>
</gene>
<organism evidence="2 3">
    <name type="scientific">Polychaeton citri CBS 116435</name>
    <dbReference type="NCBI Taxonomy" id="1314669"/>
    <lineage>
        <taxon>Eukaryota</taxon>
        <taxon>Fungi</taxon>
        <taxon>Dikarya</taxon>
        <taxon>Ascomycota</taxon>
        <taxon>Pezizomycotina</taxon>
        <taxon>Dothideomycetes</taxon>
        <taxon>Dothideomycetidae</taxon>
        <taxon>Capnodiales</taxon>
        <taxon>Capnodiaceae</taxon>
        <taxon>Polychaeton</taxon>
    </lineage>
</organism>
<evidence type="ECO:0008006" key="4">
    <source>
        <dbReference type="Google" id="ProtNLM"/>
    </source>
</evidence>
<sequence length="527" mass="58701">MSPKELFRLLNILDQRDIGLSKEDVAPAFQASDISEKTERWMQEFLGDATLLTREELTFFENHDANDLEVRSGAHPVSDAELKAAMISIEASTAAIEQQTQRLQAQKRALFQLRNSHQEPDVLASNRTNRTQRIQREKAKLDLEVSELSQDLDAGLQESLKQRDASLKSLSSNIERSLEKDDRLLDELSKLVPRIIDHNVSGANKVSIDQVNQLCEVLTRFAQLEVQHRVDNVYCTALAYHTQSSVPDPGRTGKVDKSEVSSEMSIMRSELAELTGEIPSILSVAIDSQYRTPLVRKMEASQSQAELERARWGDYLISTLEYLASRLDVIGEHFCGQKAHRDALTSIADCLKPELISLHELAKNSASAQRQMLKSPAKDSRKGLRPLMLLSRSHDGQDPALSLIHHLGITNVDGMDDVNLTKALKAAIAEGRERQASLANSTDNGMTRMLSDSLARGDKDVEDLLSAVHTYSPFATLETMDGTVRAGLDSLQDKTQSLGLAVRQLDTDGTSRDIRARQRDLQALWQD</sequence>
<evidence type="ECO:0000313" key="3">
    <source>
        <dbReference type="Proteomes" id="UP000799441"/>
    </source>
</evidence>
<evidence type="ECO:0000256" key="1">
    <source>
        <dbReference type="SAM" id="Coils"/>
    </source>
</evidence>
<proteinExistence type="predicted"/>
<name>A0A9P4Q7V9_9PEZI</name>
<dbReference type="AlphaFoldDB" id="A0A9P4Q7V9"/>